<reference evidence="1" key="2">
    <citation type="submission" date="2025-09" db="UniProtKB">
        <authorList>
            <consortium name="Ensembl"/>
        </authorList>
    </citation>
    <scope>IDENTIFICATION</scope>
</reference>
<evidence type="ECO:0000313" key="1">
    <source>
        <dbReference type="Ensembl" id="ENSFHEP00000032782.1"/>
    </source>
</evidence>
<dbReference type="Proteomes" id="UP000265000">
    <property type="component" value="Unplaced"/>
</dbReference>
<dbReference type="Ensembl" id="ENSFHET00000026480.1">
    <property type="protein sequence ID" value="ENSFHEP00000032782.1"/>
    <property type="gene ID" value="ENSFHEG00000019446.1"/>
</dbReference>
<dbReference type="AlphaFoldDB" id="A0A3Q2QZK7"/>
<proteinExistence type="predicted"/>
<reference evidence="1" key="1">
    <citation type="submission" date="2025-08" db="UniProtKB">
        <authorList>
            <consortium name="Ensembl"/>
        </authorList>
    </citation>
    <scope>IDENTIFICATION</scope>
</reference>
<name>A0A3Q2QZK7_FUNHE</name>
<protein>
    <submittedName>
        <fullName evidence="1">Uncharacterized protein</fullName>
    </submittedName>
</protein>
<organism evidence="1 2">
    <name type="scientific">Fundulus heteroclitus</name>
    <name type="common">Killifish</name>
    <name type="synonym">Mummichog</name>
    <dbReference type="NCBI Taxonomy" id="8078"/>
    <lineage>
        <taxon>Eukaryota</taxon>
        <taxon>Metazoa</taxon>
        <taxon>Chordata</taxon>
        <taxon>Craniata</taxon>
        <taxon>Vertebrata</taxon>
        <taxon>Euteleostomi</taxon>
        <taxon>Actinopterygii</taxon>
        <taxon>Neopterygii</taxon>
        <taxon>Teleostei</taxon>
        <taxon>Neoteleostei</taxon>
        <taxon>Acanthomorphata</taxon>
        <taxon>Ovalentaria</taxon>
        <taxon>Atherinomorphae</taxon>
        <taxon>Cyprinodontiformes</taxon>
        <taxon>Fundulidae</taxon>
        <taxon>Fundulus</taxon>
    </lineage>
</organism>
<keyword evidence="2" id="KW-1185">Reference proteome</keyword>
<sequence>MSLLEKSPAPGRMLLDDTSPLTALIEASQTLQSHTVSPYVDWPASSVCWWFLESLHRK</sequence>
<evidence type="ECO:0000313" key="2">
    <source>
        <dbReference type="Proteomes" id="UP000265000"/>
    </source>
</evidence>
<accession>A0A3Q2QZK7</accession>